<dbReference type="InterPro" id="IPR050792">
    <property type="entry name" value="ADP-ribosylglycohydrolase"/>
</dbReference>
<dbReference type="Pfam" id="PF03747">
    <property type="entry name" value="ADP_ribosyl_GH"/>
    <property type="match status" value="1"/>
</dbReference>
<name>A0A9D2R971_9FIRM</name>
<keyword evidence="3" id="KW-0479">Metal-binding</keyword>
<comment type="caution">
    <text evidence="4">The sequence shown here is derived from an EMBL/GenBank/DDBJ whole genome shotgun (WGS) entry which is preliminary data.</text>
</comment>
<evidence type="ECO:0000256" key="3">
    <source>
        <dbReference type="PIRSR" id="PIRSR605502-1"/>
    </source>
</evidence>
<sequence>MKQEIIDQIRGCLFGGAAGDALGYPVEFMGEKEIFSHYGEKGITQYELNPKLGKALISDDTQMTLFTANGILAGEARTRTGGDAGPFRIYVEKAYQDWLITQKVSFEQYQKSPSFASKRAAWLMDVPELFARRAPGITCLDALSKLYIKKPEIRDYIASPQNSSKGCGGVMRVAPAGLLRTSSIEKLDYEGAQLAAITHGHSLGYMTGAVLTHVINRIVYPEPEQEDVSEKKSLKKIVLEARDKTEEIFQGDPYLKYLTELIELAVDLSENDQDDLQNIHRLGEGWVAEETLAIALYCSLRYQKDFSAGIIASVNHKGDSDSTGAVTGNILGAWLGYERIEDKWKRDLELSEIILEMAGDISQVCEINEYGVPGQDPDWKRKYISCRREADQI</sequence>
<dbReference type="PANTHER" id="PTHR16222:SF24">
    <property type="entry name" value="ADP-RIBOSYLHYDROLASE ARH3"/>
    <property type="match status" value="1"/>
</dbReference>
<reference evidence="4" key="1">
    <citation type="journal article" date="2021" name="PeerJ">
        <title>Extensive microbial diversity within the chicken gut microbiome revealed by metagenomics and culture.</title>
        <authorList>
            <person name="Gilroy R."/>
            <person name="Ravi A."/>
            <person name="Getino M."/>
            <person name="Pursley I."/>
            <person name="Horton D.L."/>
            <person name="Alikhan N.F."/>
            <person name="Baker D."/>
            <person name="Gharbi K."/>
            <person name="Hall N."/>
            <person name="Watson M."/>
            <person name="Adriaenssens E.M."/>
            <person name="Foster-Nyarko E."/>
            <person name="Jarju S."/>
            <person name="Secka A."/>
            <person name="Antonio M."/>
            <person name="Oren A."/>
            <person name="Chaudhuri R.R."/>
            <person name="La Ragione R."/>
            <person name="Hildebrand F."/>
            <person name="Pallen M.J."/>
        </authorList>
    </citation>
    <scope>NUCLEOTIDE SEQUENCE</scope>
    <source>
        <strain evidence="4">ChiW19-6364</strain>
    </source>
</reference>
<dbReference type="GO" id="GO:0046872">
    <property type="term" value="F:metal ion binding"/>
    <property type="evidence" value="ECO:0007669"/>
    <property type="project" value="UniProtKB-KW"/>
</dbReference>
<accession>A0A9D2R971</accession>
<dbReference type="InterPro" id="IPR036705">
    <property type="entry name" value="Ribosyl_crysJ1_sf"/>
</dbReference>
<feature type="binding site" evidence="3">
    <location>
        <position position="321"/>
    </location>
    <ligand>
        <name>Mg(2+)</name>
        <dbReference type="ChEBI" id="CHEBI:18420"/>
        <label>1</label>
    </ligand>
</feature>
<dbReference type="PANTHER" id="PTHR16222">
    <property type="entry name" value="ADP-RIBOSYLGLYCOHYDROLASE"/>
    <property type="match status" value="1"/>
</dbReference>
<keyword evidence="2" id="KW-0378">Hydrolase</keyword>
<feature type="binding site" evidence="3">
    <location>
        <position position="58"/>
    </location>
    <ligand>
        <name>Mg(2+)</name>
        <dbReference type="ChEBI" id="CHEBI:18420"/>
        <label>1</label>
    </ligand>
</feature>
<dbReference type="Gene3D" id="1.10.4080.10">
    <property type="entry name" value="ADP-ribosylation/Crystallin J1"/>
    <property type="match status" value="1"/>
</dbReference>
<reference evidence="4" key="2">
    <citation type="submission" date="2021-04" db="EMBL/GenBank/DDBJ databases">
        <authorList>
            <person name="Gilroy R."/>
        </authorList>
    </citation>
    <scope>NUCLEOTIDE SEQUENCE</scope>
    <source>
        <strain evidence="4">ChiW19-6364</strain>
    </source>
</reference>
<gene>
    <name evidence="4" type="ORF">H9913_12625</name>
</gene>
<dbReference type="Proteomes" id="UP000823850">
    <property type="component" value="Unassembled WGS sequence"/>
</dbReference>
<comment type="similarity">
    <text evidence="1">Belongs to the ADP-ribosylglycohydrolase family.</text>
</comment>
<dbReference type="AlphaFoldDB" id="A0A9D2R971"/>
<keyword evidence="3" id="KW-0460">Magnesium</keyword>
<evidence type="ECO:0000313" key="5">
    <source>
        <dbReference type="Proteomes" id="UP000823850"/>
    </source>
</evidence>
<dbReference type="SUPFAM" id="SSF101478">
    <property type="entry name" value="ADP-ribosylglycohydrolase"/>
    <property type="match status" value="1"/>
</dbReference>
<evidence type="ECO:0000256" key="1">
    <source>
        <dbReference type="ARBA" id="ARBA00010702"/>
    </source>
</evidence>
<protein>
    <submittedName>
        <fullName evidence="4">ADP-ribosylglycohydrolase family protein</fullName>
    </submittedName>
</protein>
<proteinExistence type="inferred from homology"/>
<feature type="binding site" evidence="3">
    <location>
        <position position="319"/>
    </location>
    <ligand>
        <name>Mg(2+)</name>
        <dbReference type="ChEBI" id="CHEBI:18420"/>
        <label>1</label>
    </ligand>
</feature>
<feature type="binding site" evidence="3">
    <location>
        <position position="59"/>
    </location>
    <ligand>
        <name>Mg(2+)</name>
        <dbReference type="ChEBI" id="CHEBI:18420"/>
        <label>1</label>
    </ligand>
</feature>
<dbReference type="GO" id="GO:0016787">
    <property type="term" value="F:hydrolase activity"/>
    <property type="evidence" value="ECO:0007669"/>
    <property type="project" value="UniProtKB-KW"/>
</dbReference>
<feature type="binding site" evidence="3">
    <location>
        <position position="322"/>
    </location>
    <ligand>
        <name>Mg(2+)</name>
        <dbReference type="ChEBI" id="CHEBI:18420"/>
        <label>1</label>
    </ligand>
</feature>
<evidence type="ECO:0000313" key="4">
    <source>
        <dbReference type="EMBL" id="HJD40854.1"/>
    </source>
</evidence>
<comment type="cofactor">
    <cofactor evidence="3">
        <name>Mg(2+)</name>
        <dbReference type="ChEBI" id="CHEBI:18420"/>
    </cofactor>
    <text evidence="3">Binds 2 magnesium ions per subunit.</text>
</comment>
<organism evidence="4 5">
    <name type="scientific">Candidatus Blautia stercoripullorum</name>
    <dbReference type="NCBI Taxonomy" id="2838502"/>
    <lineage>
        <taxon>Bacteria</taxon>
        <taxon>Bacillati</taxon>
        <taxon>Bacillota</taxon>
        <taxon>Clostridia</taxon>
        <taxon>Lachnospirales</taxon>
        <taxon>Lachnospiraceae</taxon>
        <taxon>Blautia</taxon>
    </lineage>
</organism>
<feature type="binding site" evidence="3">
    <location>
        <position position="60"/>
    </location>
    <ligand>
        <name>Mg(2+)</name>
        <dbReference type="ChEBI" id="CHEBI:18420"/>
        <label>1</label>
    </ligand>
</feature>
<evidence type="ECO:0000256" key="2">
    <source>
        <dbReference type="ARBA" id="ARBA00022801"/>
    </source>
</evidence>
<dbReference type="InterPro" id="IPR005502">
    <property type="entry name" value="Ribosyl_crysJ1"/>
</dbReference>
<dbReference type="EMBL" id="DWUX01000218">
    <property type="protein sequence ID" value="HJD40854.1"/>
    <property type="molecule type" value="Genomic_DNA"/>
</dbReference>